<comment type="similarity">
    <text evidence="6 8">Belongs to the TRAFAC class myosin-kinesin ATPase superfamily. Kinesin family.</text>
</comment>
<dbReference type="SMART" id="SM00028">
    <property type="entry name" value="TPR"/>
    <property type="match status" value="3"/>
</dbReference>
<feature type="repeat" description="TPR" evidence="7">
    <location>
        <begin position="729"/>
        <end position="762"/>
    </location>
</feature>
<dbReference type="Pfam" id="PF13374">
    <property type="entry name" value="TPR_10"/>
    <property type="match status" value="1"/>
</dbReference>
<dbReference type="EMBL" id="JBGBPQ010000031">
    <property type="protein sequence ID" value="KAL1495624.1"/>
    <property type="molecule type" value="Genomic_DNA"/>
</dbReference>
<keyword evidence="5 9" id="KW-0175">Coiled coil</keyword>
<feature type="compositionally biased region" description="Low complexity" evidence="10">
    <location>
        <begin position="72"/>
        <end position="81"/>
    </location>
</feature>
<evidence type="ECO:0000256" key="9">
    <source>
        <dbReference type="SAM" id="Coils"/>
    </source>
</evidence>
<gene>
    <name evidence="12" type="ORF">AB1Y20_016492</name>
</gene>
<dbReference type="InterPro" id="IPR019734">
    <property type="entry name" value="TPR_rpt"/>
</dbReference>
<feature type="region of interest" description="Disordered" evidence="10">
    <location>
        <begin position="1"/>
        <end position="103"/>
    </location>
</feature>
<sequence length="991" mass="106690">MAGVPPLASPRPSSPRSRSPLSPRRAASPRPASPRSARNDNAAPRSPRAKKPLAPPRRPPLPPRRKDDDPSDASAALAPLASPLPSPTPSSPAAARDAAGRDGAAEAAARVRVFVRVRPPVRSDEKAAEASGGRSAALLCQGAKLWLLDQSEGKPSSPRQFVFDQAISAEASQEDVYRCACEETGVVRGVLEGINGCVMCYGQTGAGKTFTLGNTSPPHEGLVYRALAAILEQSGGGREVRLSYVQIYNETIKDLLRPASVVELREEAPHGVVLAGCDVRQVSSVAQCLKLIDAANLNRATAATAMNDQSSRSHSVLVLDVTTKVGAKMLRGKLHLVDLAGSERVKKSEVTGQAFEETVAINNSLTCLGRCVQALAAGPKAGKPPFRETKLTRLLSSTFGGRANTVLVVCVAPTCSDSFETLNSLQFGQQAMSVKVQAKVNATVDMLALQDERFAKFYEAQRARGRAEAEAWRRVQPRYEAQQARRSLVDAEMQRVAALKMELQLAEESREAVRAEESAALQLKRQEHELNVKGLRQQQAAAAKELIRLRGLARAAGLELPEQAHISTEIDLLADSAGARRRDATASEASKFGKKRLAGAKMSAGQAEAAAMQAAGCGKSGAKDEELAKLEQGVEMYQSAVEKAWQDVQRIEDERQQVDRSYQVSQEEVERLDREREDMEATLHEVASDLGRLALLYRTQGQAPHAVPLYMTALAIYEKTLGPDHPEVAKDLVNLGNAFCDQNQHDEAVPLYLRALAIDQAALGDDHPEVAMDLSNLGIVYRVQGRRDEAIALFQRAQTIMTDALGPDDPKTLTVARNLAATQVIHVDVVESPRGPPAALVERLSQQKLPKTEQELAEELQQAQDNRDAVLRARVDKARLYPSSSSAPPVPSLSFPALLPFPCPPPPLTPPPPYPSLARFAQAVESQAPKLKLTLPSATSDATSGAATPRSTYKSTSKEARDAVEKSLDGGSARTMLHKHVASMAYFAPDT</sequence>
<dbReference type="GO" id="GO:0007018">
    <property type="term" value="P:microtubule-based movement"/>
    <property type="evidence" value="ECO:0007669"/>
    <property type="project" value="InterPro"/>
</dbReference>
<evidence type="ECO:0000313" key="13">
    <source>
        <dbReference type="Proteomes" id="UP001515480"/>
    </source>
</evidence>
<keyword evidence="2" id="KW-0963">Cytoplasm</keyword>
<keyword evidence="4 6" id="KW-0067">ATP-binding</keyword>
<dbReference type="PROSITE" id="PS00411">
    <property type="entry name" value="KINESIN_MOTOR_1"/>
    <property type="match status" value="1"/>
</dbReference>
<dbReference type="GO" id="GO:0051231">
    <property type="term" value="P:spindle elongation"/>
    <property type="evidence" value="ECO:0007669"/>
    <property type="project" value="TreeGrafter"/>
</dbReference>
<dbReference type="Gene3D" id="3.40.850.10">
    <property type="entry name" value="Kinesin motor domain"/>
    <property type="match status" value="1"/>
</dbReference>
<accession>A0AB34ICK7</accession>
<evidence type="ECO:0000256" key="1">
    <source>
        <dbReference type="ARBA" id="ARBA00004496"/>
    </source>
</evidence>
<evidence type="ECO:0000256" key="8">
    <source>
        <dbReference type="RuleBase" id="RU000394"/>
    </source>
</evidence>
<name>A0AB34ICK7_PRYPA</name>
<protein>
    <recommendedName>
        <fullName evidence="8">Kinesin-like protein</fullName>
    </recommendedName>
</protein>
<dbReference type="GO" id="GO:0003777">
    <property type="term" value="F:microtubule motor activity"/>
    <property type="evidence" value="ECO:0007669"/>
    <property type="project" value="InterPro"/>
</dbReference>
<evidence type="ECO:0000256" key="7">
    <source>
        <dbReference type="PROSITE-ProRule" id="PRU00339"/>
    </source>
</evidence>
<dbReference type="InterPro" id="IPR027640">
    <property type="entry name" value="Kinesin-like_fam"/>
</dbReference>
<dbReference type="GO" id="GO:0005737">
    <property type="term" value="C:cytoplasm"/>
    <property type="evidence" value="ECO:0007669"/>
    <property type="project" value="UniProtKB-SubCell"/>
</dbReference>
<keyword evidence="13" id="KW-1185">Reference proteome</keyword>
<dbReference type="Proteomes" id="UP001515480">
    <property type="component" value="Unassembled WGS sequence"/>
</dbReference>
<dbReference type="Pfam" id="PF13424">
    <property type="entry name" value="TPR_12"/>
    <property type="match status" value="1"/>
</dbReference>
<dbReference type="GO" id="GO:0005874">
    <property type="term" value="C:microtubule"/>
    <property type="evidence" value="ECO:0007669"/>
    <property type="project" value="UniProtKB-KW"/>
</dbReference>
<dbReference type="PANTHER" id="PTHR47969:SF15">
    <property type="entry name" value="CHROMOSOME-ASSOCIATED KINESIN KIF4A-RELATED"/>
    <property type="match status" value="1"/>
</dbReference>
<feature type="binding site" evidence="6">
    <location>
        <begin position="202"/>
        <end position="209"/>
    </location>
    <ligand>
        <name>ATP</name>
        <dbReference type="ChEBI" id="CHEBI:30616"/>
    </ligand>
</feature>
<dbReference type="PROSITE" id="PS50005">
    <property type="entry name" value="TPR"/>
    <property type="match status" value="2"/>
</dbReference>
<feature type="compositionally biased region" description="Low complexity" evidence="10">
    <location>
        <begin position="14"/>
        <end position="46"/>
    </location>
</feature>
<evidence type="ECO:0000256" key="3">
    <source>
        <dbReference type="ARBA" id="ARBA00022741"/>
    </source>
</evidence>
<keyword evidence="7" id="KW-0802">TPR repeat</keyword>
<dbReference type="PRINTS" id="PR00380">
    <property type="entry name" value="KINESINHEAVY"/>
</dbReference>
<dbReference type="GO" id="GO:0007052">
    <property type="term" value="P:mitotic spindle organization"/>
    <property type="evidence" value="ECO:0007669"/>
    <property type="project" value="TreeGrafter"/>
</dbReference>
<evidence type="ECO:0000313" key="12">
    <source>
        <dbReference type="EMBL" id="KAL1495624.1"/>
    </source>
</evidence>
<dbReference type="Gene3D" id="1.25.40.10">
    <property type="entry name" value="Tetratricopeptide repeat domain"/>
    <property type="match status" value="1"/>
</dbReference>
<keyword evidence="6 8" id="KW-0505">Motor protein</keyword>
<proteinExistence type="inferred from homology"/>
<feature type="coiled-coil region" evidence="9">
    <location>
        <begin position="489"/>
        <end position="545"/>
    </location>
</feature>
<dbReference type="PROSITE" id="PS50067">
    <property type="entry name" value="KINESIN_MOTOR_2"/>
    <property type="match status" value="1"/>
</dbReference>
<feature type="compositionally biased region" description="Basic and acidic residues" evidence="10">
    <location>
        <begin position="956"/>
        <end position="968"/>
    </location>
</feature>
<evidence type="ECO:0000259" key="11">
    <source>
        <dbReference type="PROSITE" id="PS50067"/>
    </source>
</evidence>
<dbReference type="InterPro" id="IPR011990">
    <property type="entry name" value="TPR-like_helical_dom_sf"/>
</dbReference>
<feature type="domain" description="Kinesin motor" evidence="11">
    <location>
        <begin position="110"/>
        <end position="434"/>
    </location>
</feature>
<feature type="compositionally biased region" description="Low complexity" evidence="10">
    <location>
        <begin position="937"/>
        <end position="948"/>
    </location>
</feature>
<dbReference type="InterPro" id="IPR019821">
    <property type="entry name" value="Kinesin_motor_CS"/>
</dbReference>
<dbReference type="SUPFAM" id="SSF48452">
    <property type="entry name" value="TPR-like"/>
    <property type="match status" value="1"/>
</dbReference>
<dbReference type="PANTHER" id="PTHR47969">
    <property type="entry name" value="CHROMOSOME-ASSOCIATED KINESIN KIF4A-RELATED"/>
    <property type="match status" value="1"/>
</dbReference>
<reference evidence="12 13" key="1">
    <citation type="journal article" date="2024" name="Science">
        <title>Giant polyketide synthase enzymes in the biosynthesis of giant marine polyether toxins.</title>
        <authorList>
            <person name="Fallon T.R."/>
            <person name="Shende V.V."/>
            <person name="Wierzbicki I.H."/>
            <person name="Pendleton A.L."/>
            <person name="Watervoot N.F."/>
            <person name="Auber R.P."/>
            <person name="Gonzalez D.J."/>
            <person name="Wisecaver J.H."/>
            <person name="Moore B.S."/>
        </authorList>
    </citation>
    <scope>NUCLEOTIDE SEQUENCE [LARGE SCALE GENOMIC DNA]</scope>
    <source>
        <strain evidence="12 13">12B1</strain>
    </source>
</reference>
<dbReference type="GO" id="GO:0005875">
    <property type="term" value="C:microtubule associated complex"/>
    <property type="evidence" value="ECO:0007669"/>
    <property type="project" value="TreeGrafter"/>
</dbReference>
<keyword evidence="3 6" id="KW-0547">Nucleotide-binding</keyword>
<feature type="compositionally biased region" description="Pro residues" evidence="10">
    <location>
        <begin position="53"/>
        <end position="62"/>
    </location>
</feature>
<evidence type="ECO:0000256" key="5">
    <source>
        <dbReference type="ARBA" id="ARBA00023054"/>
    </source>
</evidence>
<feature type="repeat" description="TPR" evidence="7">
    <location>
        <begin position="771"/>
        <end position="804"/>
    </location>
</feature>
<dbReference type="CDD" id="cd00106">
    <property type="entry name" value="KISc"/>
    <property type="match status" value="1"/>
</dbReference>
<dbReference type="Pfam" id="PF00225">
    <property type="entry name" value="Kinesin"/>
    <property type="match status" value="1"/>
</dbReference>
<dbReference type="InterPro" id="IPR027417">
    <property type="entry name" value="P-loop_NTPase"/>
</dbReference>
<dbReference type="InterPro" id="IPR001752">
    <property type="entry name" value="Kinesin_motor_dom"/>
</dbReference>
<evidence type="ECO:0000256" key="2">
    <source>
        <dbReference type="ARBA" id="ARBA00022490"/>
    </source>
</evidence>
<dbReference type="SUPFAM" id="SSF52540">
    <property type="entry name" value="P-loop containing nucleoside triphosphate hydrolases"/>
    <property type="match status" value="1"/>
</dbReference>
<dbReference type="SMART" id="SM00129">
    <property type="entry name" value="KISc"/>
    <property type="match status" value="1"/>
</dbReference>
<organism evidence="12 13">
    <name type="scientific">Prymnesium parvum</name>
    <name type="common">Toxic golden alga</name>
    <dbReference type="NCBI Taxonomy" id="97485"/>
    <lineage>
        <taxon>Eukaryota</taxon>
        <taxon>Haptista</taxon>
        <taxon>Haptophyta</taxon>
        <taxon>Prymnesiophyceae</taxon>
        <taxon>Prymnesiales</taxon>
        <taxon>Prymnesiaceae</taxon>
        <taxon>Prymnesium</taxon>
    </lineage>
</organism>
<dbReference type="AlphaFoldDB" id="A0AB34ICK7"/>
<comment type="caution">
    <text evidence="12">The sequence shown here is derived from an EMBL/GenBank/DDBJ whole genome shotgun (WGS) entry which is preliminary data.</text>
</comment>
<evidence type="ECO:0000256" key="4">
    <source>
        <dbReference type="ARBA" id="ARBA00022840"/>
    </source>
</evidence>
<feature type="region of interest" description="Disordered" evidence="10">
    <location>
        <begin position="934"/>
        <end position="971"/>
    </location>
</feature>
<evidence type="ECO:0000256" key="6">
    <source>
        <dbReference type="PROSITE-ProRule" id="PRU00283"/>
    </source>
</evidence>
<feature type="coiled-coil region" evidence="9">
    <location>
        <begin position="648"/>
        <end position="689"/>
    </location>
</feature>
<comment type="subcellular location">
    <subcellularLocation>
        <location evidence="1">Cytoplasm</location>
    </subcellularLocation>
</comment>
<dbReference type="GO" id="GO:0008017">
    <property type="term" value="F:microtubule binding"/>
    <property type="evidence" value="ECO:0007669"/>
    <property type="project" value="InterPro"/>
</dbReference>
<dbReference type="GO" id="GO:0005524">
    <property type="term" value="F:ATP binding"/>
    <property type="evidence" value="ECO:0007669"/>
    <property type="project" value="UniProtKB-UniRule"/>
</dbReference>
<dbReference type="InterPro" id="IPR036961">
    <property type="entry name" value="Kinesin_motor_dom_sf"/>
</dbReference>
<evidence type="ECO:0000256" key="10">
    <source>
        <dbReference type="SAM" id="MobiDB-lite"/>
    </source>
</evidence>
<keyword evidence="8" id="KW-0493">Microtubule</keyword>